<dbReference type="Proteomes" id="UP000183162">
    <property type="component" value="Unassembled WGS sequence"/>
</dbReference>
<name>A0A1G9KFT5_STREI</name>
<reference evidence="1 2" key="1">
    <citation type="submission" date="2016-10" db="EMBL/GenBank/DDBJ databases">
        <authorList>
            <person name="de Groot N.N."/>
        </authorList>
    </citation>
    <scope>NUCLEOTIDE SEQUENCE [LARGE SCALE GENOMIC DNA]</scope>
    <source>
        <strain evidence="1 2">Sb09</strain>
    </source>
</reference>
<accession>A0A1G9KFT5</accession>
<sequence>MNVEEVFCPDCYQWKKRKDLVETQYSDKALFCAECGEVLIRLKGYEAEEAEGVKLFVINGFKDGGFVFSFSVSAINSCEAMKLISNDELIRDMEFDRLVIEELTE</sequence>
<protein>
    <submittedName>
        <fullName evidence="1">Uncharacterized protein</fullName>
    </submittedName>
</protein>
<organism evidence="1 2">
    <name type="scientific">Streptococcus equinus</name>
    <name type="common">Streptococcus bovis</name>
    <dbReference type="NCBI Taxonomy" id="1335"/>
    <lineage>
        <taxon>Bacteria</taxon>
        <taxon>Bacillati</taxon>
        <taxon>Bacillota</taxon>
        <taxon>Bacilli</taxon>
        <taxon>Lactobacillales</taxon>
        <taxon>Streptococcaceae</taxon>
        <taxon>Streptococcus</taxon>
    </lineage>
</organism>
<evidence type="ECO:0000313" key="1">
    <source>
        <dbReference type="EMBL" id="SDL48541.1"/>
    </source>
</evidence>
<evidence type="ECO:0000313" key="2">
    <source>
        <dbReference type="Proteomes" id="UP000183162"/>
    </source>
</evidence>
<dbReference type="RefSeq" id="WP_074566653.1">
    <property type="nucleotide sequence ID" value="NZ_FNGX01000002.1"/>
</dbReference>
<dbReference type="AlphaFoldDB" id="A0A1G9KFT5"/>
<gene>
    <name evidence="1" type="ORF">SAMN05216400_0818</name>
</gene>
<dbReference type="EMBL" id="FNGX01000002">
    <property type="protein sequence ID" value="SDL48541.1"/>
    <property type="molecule type" value="Genomic_DNA"/>
</dbReference>
<proteinExistence type="predicted"/>